<reference evidence="1 2" key="1">
    <citation type="submission" date="2015-08" db="EMBL/GenBank/DDBJ databases">
        <title>Next Generation Sequencing and Analysis of the Genome of Puccinia sorghi L Schw, the Causal Agent of Maize Common Rust.</title>
        <authorList>
            <person name="Rochi L."/>
            <person name="Burguener G."/>
            <person name="Darino M."/>
            <person name="Turjanski A."/>
            <person name="Kreff E."/>
            <person name="Dieguez M.J."/>
            <person name="Sacco F."/>
        </authorList>
    </citation>
    <scope>NUCLEOTIDE SEQUENCE [LARGE SCALE GENOMIC DNA]</scope>
    <source>
        <strain evidence="1 2">RO10H11247</strain>
    </source>
</reference>
<evidence type="ECO:0000313" key="2">
    <source>
        <dbReference type="Proteomes" id="UP000037035"/>
    </source>
</evidence>
<evidence type="ECO:0000313" key="1">
    <source>
        <dbReference type="EMBL" id="KNZ48025.1"/>
    </source>
</evidence>
<keyword evidence="2" id="KW-1185">Reference proteome</keyword>
<dbReference type="VEuPathDB" id="FungiDB:VP01_596g10"/>
<organism evidence="1 2">
    <name type="scientific">Puccinia sorghi</name>
    <dbReference type="NCBI Taxonomy" id="27349"/>
    <lineage>
        <taxon>Eukaryota</taxon>
        <taxon>Fungi</taxon>
        <taxon>Dikarya</taxon>
        <taxon>Basidiomycota</taxon>
        <taxon>Pucciniomycotina</taxon>
        <taxon>Pucciniomycetes</taxon>
        <taxon>Pucciniales</taxon>
        <taxon>Pucciniaceae</taxon>
        <taxon>Puccinia</taxon>
    </lineage>
</organism>
<dbReference type="Proteomes" id="UP000037035">
    <property type="component" value="Unassembled WGS sequence"/>
</dbReference>
<proteinExistence type="predicted"/>
<comment type="caution">
    <text evidence="1">The sequence shown here is derived from an EMBL/GenBank/DDBJ whole genome shotgun (WGS) entry which is preliminary data.</text>
</comment>
<gene>
    <name evidence="1" type="ORF">VP01_596g10</name>
</gene>
<dbReference type="EMBL" id="LAVV01011240">
    <property type="protein sequence ID" value="KNZ48025.1"/>
    <property type="molecule type" value="Genomic_DNA"/>
</dbReference>
<protein>
    <submittedName>
        <fullName evidence="1">Uncharacterized protein</fullName>
    </submittedName>
</protein>
<sequence length="209" mass="23170">MNIQETPTQPSFLRVVADQKNQGLASGDPVSRSFSLTAGICPVFGTLSVAQMSEAPSYSAGLACAVFTQLFFPLSIDFQFRIFYRLSDQPPTPTEVELKPFVQMSHSATPAPEVNVQTKFLSEPSKYNIPHSCLKSELSSIVDKHTTETKAFDAIRTNFQGSMRFRQVNPLEHLVNLKTAPPPTDVQSLQILFNTIFELLSDLWKVGPC</sequence>
<dbReference type="AlphaFoldDB" id="A0A0L6UJP4"/>
<name>A0A0L6UJP4_9BASI</name>
<accession>A0A0L6UJP4</accession>